<sequence length="266" mass="29254">MKEKFNMDERIMMVIKYSITFVSLTCLMLELCEMSLCNQHQPVTNCSFDSWLIRDCAVCSGNYNPGLGLGQKRSMCCPKNETSLSECLAKCYSPSSSNAVTGTCVEECPVTTVALRTQSNAKLVSTTRSTSTTISSSLLVLSSRIATALTIADRSDSTAWSMLYSRLTSDARYAVSGAATYFFPNNDLSSERSTTSSSLSVDLYATFTSKSATNSRSPLSRQTSSSNIQYASERCTIGFITMPRGPYNKREFESVVRVLIELFEQS</sequence>
<dbReference type="Proteomes" id="UP000828390">
    <property type="component" value="Unassembled WGS sequence"/>
</dbReference>
<dbReference type="AlphaFoldDB" id="A0A9D4GXA4"/>
<comment type="caution">
    <text evidence="1">The sequence shown here is derived from an EMBL/GenBank/DDBJ whole genome shotgun (WGS) entry which is preliminary data.</text>
</comment>
<gene>
    <name evidence="1" type="ORF">DPMN_124938</name>
</gene>
<evidence type="ECO:0000313" key="1">
    <source>
        <dbReference type="EMBL" id="KAH3823139.1"/>
    </source>
</evidence>
<accession>A0A9D4GXA4</accession>
<reference evidence="1" key="2">
    <citation type="submission" date="2020-11" db="EMBL/GenBank/DDBJ databases">
        <authorList>
            <person name="McCartney M.A."/>
            <person name="Auch B."/>
            <person name="Kono T."/>
            <person name="Mallez S."/>
            <person name="Becker A."/>
            <person name="Gohl D.M."/>
            <person name="Silverstein K.A.T."/>
            <person name="Koren S."/>
            <person name="Bechman K.B."/>
            <person name="Herman A."/>
            <person name="Abrahante J.E."/>
            <person name="Garbe J."/>
        </authorList>
    </citation>
    <scope>NUCLEOTIDE SEQUENCE</scope>
    <source>
        <strain evidence="1">Duluth1</strain>
        <tissue evidence="1">Whole animal</tissue>
    </source>
</reference>
<keyword evidence="2" id="KW-1185">Reference proteome</keyword>
<reference evidence="1" key="1">
    <citation type="journal article" date="2019" name="bioRxiv">
        <title>The Genome of the Zebra Mussel, Dreissena polymorpha: A Resource for Invasive Species Research.</title>
        <authorList>
            <person name="McCartney M.A."/>
            <person name="Auch B."/>
            <person name="Kono T."/>
            <person name="Mallez S."/>
            <person name="Zhang Y."/>
            <person name="Obille A."/>
            <person name="Becker A."/>
            <person name="Abrahante J.E."/>
            <person name="Garbe J."/>
            <person name="Badalamenti J.P."/>
            <person name="Herman A."/>
            <person name="Mangelson H."/>
            <person name="Liachko I."/>
            <person name="Sullivan S."/>
            <person name="Sone E.D."/>
            <person name="Koren S."/>
            <person name="Silverstein K.A.T."/>
            <person name="Beckman K.B."/>
            <person name="Gohl D.M."/>
        </authorList>
    </citation>
    <scope>NUCLEOTIDE SEQUENCE</scope>
    <source>
        <strain evidence="1">Duluth1</strain>
        <tissue evidence="1">Whole animal</tissue>
    </source>
</reference>
<proteinExistence type="predicted"/>
<dbReference type="EMBL" id="JAIWYP010000005">
    <property type="protein sequence ID" value="KAH3823139.1"/>
    <property type="molecule type" value="Genomic_DNA"/>
</dbReference>
<protein>
    <submittedName>
        <fullName evidence="1">Uncharacterized protein</fullName>
    </submittedName>
</protein>
<name>A0A9D4GXA4_DREPO</name>
<organism evidence="1 2">
    <name type="scientific">Dreissena polymorpha</name>
    <name type="common">Zebra mussel</name>
    <name type="synonym">Mytilus polymorpha</name>
    <dbReference type="NCBI Taxonomy" id="45954"/>
    <lineage>
        <taxon>Eukaryota</taxon>
        <taxon>Metazoa</taxon>
        <taxon>Spiralia</taxon>
        <taxon>Lophotrochozoa</taxon>
        <taxon>Mollusca</taxon>
        <taxon>Bivalvia</taxon>
        <taxon>Autobranchia</taxon>
        <taxon>Heteroconchia</taxon>
        <taxon>Euheterodonta</taxon>
        <taxon>Imparidentia</taxon>
        <taxon>Neoheterodontei</taxon>
        <taxon>Myida</taxon>
        <taxon>Dreissenoidea</taxon>
        <taxon>Dreissenidae</taxon>
        <taxon>Dreissena</taxon>
    </lineage>
</organism>
<evidence type="ECO:0000313" key="2">
    <source>
        <dbReference type="Proteomes" id="UP000828390"/>
    </source>
</evidence>